<comment type="caution">
    <text evidence="4">The sequence shown here is derived from an EMBL/GenBank/DDBJ whole genome shotgun (WGS) entry which is preliminary data.</text>
</comment>
<dbReference type="GO" id="GO:0016779">
    <property type="term" value="F:nucleotidyltransferase activity"/>
    <property type="evidence" value="ECO:0007669"/>
    <property type="project" value="UniProtKB-KW"/>
</dbReference>
<gene>
    <name evidence="4" type="ORF">A2W54_00810</name>
</gene>
<reference evidence="4 5" key="1">
    <citation type="journal article" date="2016" name="Nat. Commun.">
        <title>Thousands of microbial genomes shed light on interconnected biogeochemical processes in an aquifer system.</title>
        <authorList>
            <person name="Anantharaman K."/>
            <person name="Brown C.T."/>
            <person name="Hug L.A."/>
            <person name="Sharon I."/>
            <person name="Castelle C.J."/>
            <person name="Probst A.J."/>
            <person name="Thomas B.C."/>
            <person name="Singh A."/>
            <person name="Wilkins M.J."/>
            <person name="Karaoz U."/>
            <person name="Brodie E.L."/>
            <person name="Williams K.H."/>
            <person name="Hubbard S.S."/>
            <person name="Banfield J.F."/>
        </authorList>
    </citation>
    <scope>NUCLEOTIDE SEQUENCE [LARGE SCALE GENOMIC DNA]</scope>
</reference>
<keyword evidence="2" id="KW-0548">Nucleotidyltransferase</keyword>
<dbReference type="SUPFAM" id="SSF52374">
    <property type="entry name" value="Nucleotidylyl transferase"/>
    <property type="match status" value="1"/>
</dbReference>
<sequence>MRKKQVVAVSGGFDPIHIGHVRLFQEAKKLGDKLVVILNNDNWILRKKGYVFMPQGERKEILAAISGVDEVILTEHGPNPADMSVFNELGKIRPNIFANGGDRTKKNIPEIPVCESIGCKMIFNVGKGGKIQSSSHLVAKAKNGK</sequence>
<keyword evidence="1" id="KW-0808">Transferase</keyword>
<dbReference type="InterPro" id="IPR004821">
    <property type="entry name" value="Cyt_trans-like"/>
</dbReference>
<evidence type="ECO:0000256" key="1">
    <source>
        <dbReference type="ARBA" id="ARBA00022679"/>
    </source>
</evidence>
<dbReference type="Proteomes" id="UP000178425">
    <property type="component" value="Unassembled WGS sequence"/>
</dbReference>
<evidence type="ECO:0000256" key="2">
    <source>
        <dbReference type="ARBA" id="ARBA00022695"/>
    </source>
</evidence>
<dbReference type="Gene3D" id="3.40.50.620">
    <property type="entry name" value="HUPs"/>
    <property type="match status" value="1"/>
</dbReference>
<evidence type="ECO:0000313" key="4">
    <source>
        <dbReference type="EMBL" id="OGF78406.1"/>
    </source>
</evidence>
<dbReference type="Pfam" id="PF01467">
    <property type="entry name" value="CTP_transf_like"/>
    <property type="match status" value="1"/>
</dbReference>
<dbReference type="InterPro" id="IPR014729">
    <property type="entry name" value="Rossmann-like_a/b/a_fold"/>
</dbReference>
<dbReference type="AlphaFoldDB" id="A0A1F5WRV7"/>
<proteinExistence type="predicted"/>
<evidence type="ECO:0000259" key="3">
    <source>
        <dbReference type="Pfam" id="PF01467"/>
    </source>
</evidence>
<accession>A0A1F5WRV7</accession>
<dbReference type="NCBIfam" id="TIGR00125">
    <property type="entry name" value="cyt_tran_rel"/>
    <property type="match status" value="1"/>
</dbReference>
<organism evidence="4 5">
    <name type="scientific">Candidatus Giovannonibacteria bacterium RIFCSPHIGHO2_02_43_13</name>
    <dbReference type="NCBI Taxonomy" id="1798330"/>
    <lineage>
        <taxon>Bacteria</taxon>
        <taxon>Candidatus Giovannoniibacteriota</taxon>
    </lineage>
</organism>
<dbReference type="EMBL" id="MFHI01000029">
    <property type="protein sequence ID" value="OGF78406.1"/>
    <property type="molecule type" value="Genomic_DNA"/>
</dbReference>
<dbReference type="InterPro" id="IPR050385">
    <property type="entry name" value="Archaeal_FAD_synthase"/>
</dbReference>
<protein>
    <recommendedName>
        <fullName evidence="3">Cytidyltransferase-like domain-containing protein</fullName>
    </recommendedName>
</protein>
<name>A0A1F5WRV7_9BACT</name>
<dbReference type="PANTHER" id="PTHR43793">
    <property type="entry name" value="FAD SYNTHASE"/>
    <property type="match status" value="1"/>
</dbReference>
<evidence type="ECO:0000313" key="5">
    <source>
        <dbReference type="Proteomes" id="UP000178425"/>
    </source>
</evidence>
<feature type="domain" description="Cytidyltransferase-like" evidence="3">
    <location>
        <begin position="10"/>
        <end position="75"/>
    </location>
</feature>
<dbReference type="PANTHER" id="PTHR43793:SF1">
    <property type="entry name" value="FAD SYNTHASE"/>
    <property type="match status" value="1"/>
</dbReference>